<dbReference type="AlphaFoldDB" id="A0A0C7PP97"/>
<evidence type="ECO:0000256" key="1">
    <source>
        <dbReference type="SAM" id="Coils"/>
    </source>
</evidence>
<dbReference type="Proteomes" id="UP000049127">
    <property type="component" value="Unassembled WGS sequence"/>
</dbReference>
<evidence type="ECO:0000313" key="3">
    <source>
        <dbReference type="EMBL" id="CEQ03620.1"/>
    </source>
</evidence>
<gene>
    <name evidence="3" type="ORF">R28058_13531</name>
</gene>
<dbReference type="EMBL" id="CEKZ01000003">
    <property type="protein sequence ID" value="CEQ03620.1"/>
    <property type="molecule type" value="Genomic_DNA"/>
</dbReference>
<evidence type="ECO:0000313" key="4">
    <source>
        <dbReference type="Proteomes" id="UP000049127"/>
    </source>
</evidence>
<organism evidence="3 4">
    <name type="scientific">Paraclostridium sordellii</name>
    <name type="common">Clostridium sordellii</name>
    <dbReference type="NCBI Taxonomy" id="1505"/>
    <lineage>
        <taxon>Bacteria</taxon>
        <taxon>Bacillati</taxon>
        <taxon>Bacillota</taxon>
        <taxon>Clostridia</taxon>
        <taxon>Peptostreptococcales</taxon>
        <taxon>Peptostreptococcaceae</taxon>
        <taxon>Paraclostridium</taxon>
    </lineage>
</organism>
<sequence>MFLLLGVLFLILGILLLISFKKKNASYESKMDKLTQRNFDKNNKKQRNKVEKVKEKSESDLKKDKVNAYSFIAAGICCILVEITMKFL</sequence>
<protein>
    <submittedName>
        <fullName evidence="3">Uncharacterized protein</fullName>
    </submittedName>
</protein>
<keyword evidence="2" id="KW-0812">Transmembrane</keyword>
<keyword evidence="1" id="KW-0175">Coiled coil</keyword>
<reference evidence="3 4" key="1">
    <citation type="submission" date="2015-01" db="EMBL/GenBank/DDBJ databases">
        <authorList>
            <person name="Aslett A.Martin."/>
            <person name="De Silva Nishadi"/>
        </authorList>
    </citation>
    <scope>NUCLEOTIDE SEQUENCE [LARGE SCALE GENOMIC DNA]</scope>
    <source>
        <strain evidence="3 4">R28058</strain>
    </source>
</reference>
<feature type="coiled-coil region" evidence="1">
    <location>
        <begin position="17"/>
        <end position="56"/>
    </location>
</feature>
<keyword evidence="2" id="KW-1133">Transmembrane helix</keyword>
<dbReference type="RefSeq" id="WP_055333537.1">
    <property type="nucleotide sequence ID" value="NZ_CDNF01000003.1"/>
</dbReference>
<accession>A0A0C7PP97</accession>
<keyword evidence="2" id="KW-0472">Membrane</keyword>
<proteinExistence type="predicted"/>
<evidence type="ECO:0000256" key="2">
    <source>
        <dbReference type="SAM" id="Phobius"/>
    </source>
</evidence>
<feature type="transmembrane region" description="Helical" evidence="2">
    <location>
        <begin position="66"/>
        <end position="85"/>
    </location>
</feature>
<name>A0A0C7PP97_PARSO</name>